<dbReference type="InterPro" id="IPR036891">
    <property type="entry name" value="Signal_recog_part_SRP54_M_sf"/>
</dbReference>
<dbReference type="PROSITE" id="PS00300">
    <property type="entry name" value="SRP54"/>
    <property type="match status" value="1"/>
</dbReference>
<dbReference type="InterPro" id="IPR027417">
    <property type="entry name" value="P-loop_NTPase"/>
</dbReference>
<comment type="domain">
    <text evidence="11">Composed of three domains: the N-terminal N domain, which is responsible for interactions with the ribosome, the central G domain, which binds GTP, and the C-terminal M domain, which binds the RNA and the signal sequence of the RNC.</text>
</comment>
<feature type="binding site" evidence="11">
    <location>
        <begin position="249"/>
        <end position="252"/>
    </location>
    <ligand>
        <name>GTP</name>
        <dbReference type="ChEBI" id="CHEBI:37565"/>
    </ligand>
</feature>
<dbReference type="EMBL" id="RXNT01000002">
    <property type="protein sequence ID" value="RTR35554.1"/>
    <property type="molecule type" value="Genomic_DNA"/>
</dbReference>
<evidence type="ECO:0000256" key="8">
    <source>
        <dbReference type="ARBA" id="ARBA00023274"/>
    </source>
</evidence>
<dbReference type="InterPro" id="IPR022941">
    <property type="entry name" value="SRP54"/>
</dbReference>
<accession>A0A3S0KVX3</accession>
<comment type="function">
    <text evidence="10">Involved in targeting and insertion of nascent membrane proteins into the cytoplasmic membrane. Binds to the hydrophobic signal sequence of the ribosome-nascent chain (RNC) as it emerges from the ribosomes. The SRP-RNC complex is then targeted to the cytoplasmic membrane where it interacts with the SRP receptor FtsY. Interaction with FtsY leads to the transfer of the RNC complex to the Sec translocase for insertion into the membrane, the hydrolysis of GTP by both Ffh and FtsY, and the dissociation of the SRP-FtsY complex into the individual components.</text>
</comment>
<protein>
    <recommendedName>
        <fullName evidence="11">Signal recognition particle protein</fullName>
        <ecNumber evidence="11">3.6.5.4</ecNumber>
    </recommendedName>
    <alternativeName>
        <fullName evidence="11">Fifty-four homolog</fullName>
    </alternativeName>
</protein>
<feature type="binding site" evidence="11">
    <location>
        <begin position="191"/>
        <end position="195"/>
    </location>
    <ligand>
        <name>GTP</name>
        <dbReference type="ChEBI" id="CHEBI:37565"/>
    </ligand>
</feature>
<dbReference type="Pfam" id="PF00448">
    <property type="entry name" value="SRP54"/>
    <property type="match status" value="1"/>
</dbReference>
<dbReference type="Proteomes" id="UP000271374">
    <property type="component" value="Unassembled WGS sequence"/>
</dbReference>
<evidence type="ECO:0000256" key="9">
    <source>
        <dbReference type="ARBA" id="ARBA00048027"/>
    </source>
</evidence>
<dbReference type="PANTHER" id="PTHR11564">
    <property type="entry name" value="SIGNAL RECOGNITION PARTICLE 54K PROTEIN SRP54"/>
    <property type="match status" value="1"/>
</dbReference>
<keyword evidence="6 11" id="KW-0342">GTP-binding</keyword>
<evidence type="ECO:0000256" key="5">
    <source>
        <dbReference type="ARBA" id="ARBA00022884"/>
    </source>
</evidence>
<evidence type="ECO:0000256" key="1">
    <source>
        <dbReference type="ARBA" id="ARBA00005450"/>
    </source>
</evidence>
<keyword evidence="8 11" id="KW-0687">Ribonucleoprotein</keyword>
<dbReference type="EC" id="3.6.5.4" evidence="11"/>
<evidence type="ECO:0000256" key="12">
    <source>
        <dbReference type="SAM" id="MobiDB-lite"/>
    </source>
</evidence>
<keyword evidence="7 11" id="KW-0733">Signal recognition particle</keyword>
<feature type="region of interest" description="Disordered" evidence="12">
    <location>
        <begin position="431"/>
        <end position="455"/>
    </location>
</feature>
<dbReference type="InterPro" id="IPR004780">
    <property type="entry name" value="SRP"/>
</dbReference>
<dbReference type="GO" id="GO:0006614">
    <property type="term" value="P:SRP-dependent cotranslational protein targeting to membrane"/>
    <property type="evidence" value="ECO:0007669"/>
    <property type="project" value="InterPro"/>
</dbReference>
<dbReference type="FunFam" id="1.20.120.140:FF:000001">
    <property type="entry name" value="Signal recognition particle GTPase"/>
    <property type="match status" value="1"/>
</dbReference>
<comment type="subcellular location">
    <subcellularLocation>
        <location evidence="11">Cytoplasm</location>
    </subcellularLocation>
    <text evidence="11">The SRP-RNC complex is targeted to the cytoplasmic membrane.</text>
</comment>
<dbReference type="SMART" id="SM00382">
    <property type="entry name" value="AAA"/>
    <property type="match status" value="1"/>
</dbReference>
<proteinExistence type="inferred from homology"/>
<reference evidence="14 15" key="1">
    <citation type="submission" date="2018-12" db="EMBL/GenBank/DDBJ databases">
        <title>Bacillus yapensis draft genome sequence.</title>
        <authorList>
            <person name="Yu L."/>
            <person name="Xu X."/>
            <person name="Tang X."/>
        </authorList>
    </citation>
    <scope>NUCLEOTIDE SEQUENCE [LARGE SCALE GENOMIC DNA]</scope>
    <source>
        <strain evidence="14 15">XXST-01</strain>
    </source>
</reference>
<dbReference type="GO" id="GO:0003924">
    <property type="term" value="F:GTPase activity"/>
    <property type="evidence" value="ECO:0007669"/>
    <property type="project" value="UniProtKB-UniRule"/>
</dbReference>
<evidence type="ECO:0000256" key="2">
    <source>
        <dbReference type="ARBA" id="ARBA00022490"/>
    </source>
</evidence>
<feature type="domain" description="SRP54-type proteins GTP-binding" evidence="13">
    <location>
        <begin position="270"/>
        <end position="283"/>
    </location>
</feature>
<evidence type="ECO:0000256" key="10">
    <source>
        <dbReference type="ARBA" id="ARBA00057471"/>
    </source>
</evidence>
<evidence type="ECO:0000256" key="3">
    <source>
        <dbReference type="ARBA" id="ARBA00022741"/>
    </source>
</evidence>
<sequence length="455" mass="50403">MAFEGLADRLQNTMQKIRGKGKVSEADVKEMMREVRLALLEADVNFKVVKEFVKKVSERAVGQEVLKSLTPGQQVIKVVKEELTNLMGGEESKIAVSNRPPTVIMMVGLQGAGKTTTTGKLANLLRKKYNRNPMLVAADIYRPAAIKQLETLGKQLNMPVFSLGDQVSPVEIAKQAIAKAKEDHNDYVLIDTAGRLHVDEALMGELKEIKELSNPNEIFLVVDAMTGQDAVNVAQSFNEQLGLTGVVLTKLDGDTRGGAALSIRSVTNTPIKFVGLGEKLDALESFHPERMASRILGMGDVLTLIEKAQSNIDEEKAREMEQKMKSNSFTLDDFLDSLGQVRNMGPLEDLLKMMPGANKMKGLNNLQIDEKQISHVEAIIQSMTKEEKIHPEIITSNRRKRIAKGSGTSVPEVNRLLKQFEDMKKMMKQMSGMQQKAKKKGKKKGGFNLPFNPFQ</sequence>
<keyword evidence="15" id="KW-1185">Reference proteome</keyword>
<evidence type="ECO:0000256" key="4">
    <source>
        <dbReference type="ARBA" id="ARBA00022801"/>
    </source>
</evidence>
<dbReference type="Pfam" id="PF02881">
    <property type="entry name" value="SRP54_N"/>
    <property type="match status" value="1"/>
</dbReference>
<dbReference type="GO" id="GO:0005525">
    <property type="term" value="F:GTP binding"/>
    <property type="evidence" value="ECO:0007669"/>
    <property type="project" value="UniProtKB-UniRule"/>
</dbReference>
<dbReference type="InterPro" id="IPR004125">
    <property type="entry name" value="Signal_recog_particle_SRP54_M"/>
</dbReference>
<gene>
    <name evidence="11" type="primary">ffh</name>
    <name evidence="14" type="ORF">EKG37_02685</name>
</gene>
<name>A0A3S0KVX3_9BACI</name>
<dbReference type="FunFam" id="3.40.50.300:FF:000022">
    <property type="entry name" value="Signal recognition particle 54 kDa subunit"/>
    <property type="match status" value="1"/>
</dbReference>
<comment type="subunit">
    <text evidence="11">Part of the signal recognition particle protein translocation system, which is composed of SRP and FtsY.</text>
</comment>
<dbReference type="SUPFAM" id="SSF47446">
    <property type="entry name" value="Signal peptide-binding domain"/>
    <property type="match status" value="1"/>
</dbReference>
<dbReference type="Gene3D" id="1.20.120.140">
    <property type="entry name" value="Signal recognition particle SRP54, nucleotide-binding domain"/>
    <property type="match status" value="1"/>
</dbReference>
<dbReference type="HAMAP" id="MF_00306">
    <property type="entry name" value="SRP54"/>
    <property type="match status" value="1"/>
</dbReference>
<keyword evidence="2 11" id="KW-0963">Cytoplasm</keyword>
<dbReference type="GO" id="GO:0008312">
    <property type="term" value="F:7S RNA binding"/>
    <property type="evidence" value="ECO:0007669"/>
    <property type="project" value="InterPro"/>
</dbReference>
<dbReference type="InterPro" id="IPR042101">
    <property type="entry name" value="SRP54_N_sf"/>
</dbReference>
<keyword evidence="3 11" id="KW-0547">Nucleotide-binding</keyword>
<feature type="compositionally biased region" description="Basic residues" evidence="12">
    <location>
        <begin position="436"/>
        <end position="445"/>
    </location>
</feature>
<dbReference type="GO" id="GO:0048500">
    <property type="term" value="C:signal recognition particle"/>
    <property type="evidence" value="ECO:0007669"/>
    <property type="project" value="UniProtKB-UniRule"/>
</dbReference>
<dbReference type="Pfam" id="PF02978">
    <property type="entry name" value="SRP_SPB"/>
    <property type="match status" value="1"/>
</dbReference>
<evidence type="ECO:0000256" key="11">
    <source>
        <dbReference type="HAMAP-Rule" id="MF_00306"/>
    </source>
</evidence>
<dbReference type="AlphaFoldDB" id="A0A3S0KVX3"/>
<comment type="similarity">
    <text evidence="1 11">Belongs to the GTP-binding SRP family. SRP54 subfamily.</text>
</comment>
<evidence type="ECO:0000259" key="13">
    <source>
        <dbReference type="PROSITE" id="PS00300"/>
    </source>
</evidence>
<dbReference type="Gene3D" id="3.40.50.300">
    <property type="entry name" value="P-loop containing nucleotide triphosphate hydrolases"/>
    <property type="match status" value="1"/>
</dbReference>
<evidence type="ECO:0000256" key="7">
    <source>
        <dbReference type="ARBA" id="ARBA00023135"/>
    </source>
</evidence>
<organism evidence="14 15">
    <name type="scientific">Bacillus yapensis</name>
    <dbReference type="NCBI Taxonomy" id="2492960"/>
    <lineage>
        <taxon>Bacteria</taxon>
        <taxon>Bacillati</taxon>
        <taxon>Bacillota</taxon>
        <taxon>Bacilli</taxon>
        <taxon>Bacillales</taxon>
        <taxon>Bacillaceae</taxon>
        <taxon>Bacillus</taxon>
    </lineage>
</organism>
<comment type="caution">
    <text evidence="14">The sequence shown here is derived from an EMBL/GenBank/DDBJ whole genome shotgun (WGS) entry which is preliminary data.</text>
</comment>
<evidence type="ECO:0000256" key="6">
    <source>
        <dbReference type="ARBA" id="ARBA00023134"/>
    </source>
</evidence>
<dbReference type="OrthoDB" id="9804720at2"/>
<evidence type="ECO:0000313" key="14">
    <source>
        <dbReference type="EMBL" id="RTR35554.1"/>
    </source>
</evidence>
<dbReference type="InterPro" id="IPR003593">
    <property type="entry name" value="AAA+_ATPase"/>
</dbReference>
<keyword evidence="5 11" id="KW-0694">RNA-binding</keyword>
<dbReference type="RefSeq" id="WP_126405888.1">
    <property type="nucleotide sequence ID" value="NZ_RXNT01000002.1"/>
</dbReference>
<dbReference type="NCBIfam" id="TIGR00959">
    <property type="entry name" value="ffh"/>
    <property type="match status" value="1"/>
</dbReference>
<comment type="catalytic activity">
    <reaction evidence="9 11">
        <text>GTP + H2O = GDP + phosphate + H(+)</text>
        <dbReference type="Rhea" id="RHEA:19669"/>
        <dbReference type="ChEBI" id="CHEBI:15377"/>
        <dbReference type="ChEBI" id="CHEBI:15378"/>
        <dbReference type="ChEBI" id="CHEBI:37565"/>
        <dbReference type="ChEBI" id="CHEBI:43474"/>
        <dbReference type="ChEBI" id="CHEBI:58189"/>
        <dbReference type="EC" id="3.6.5.4"/>
    </reaction>
</comment>
<dbReference type="InterPro" id="IPR000897">
    <property type="entry name" value="SRP54_GTPase_dom"/>
</dbReference>
<dbReference type="SMART" id="SM00962">
    <property type="entry name" value="SRP54"/>
    <property type="match status" value="1"/>
</dbReference>
<dbReference type="InterPro" id="IPR013822">
    <property type="entry name" value="Signal_recog_particl_SRP54_hlx"/>
</dbReference>
<dbReference type="SMART" id="SM00963">
    <property type="entry name" value="SRP54_N"/>
    <property type="match status" value="1"/>
</dbReference>
<dbReference type="CDD" id="cd18539">
    <property type="entry name" value="SRP_G"/>
    <property type="match status" value="1"/>
</dbReference>
<keyword evidence="4 11" id="KW-0378">Hydrolase</keyword>
<feature type="binding site" evidence="11">
    <location>
        <begin position="108"/>
        <end position="115"/>
    </location>
    <ligand>
        <name>GTP</name>
        <dbReference type="ChEBI" id="CHEBI:37565"/>
    </ligand>
</feature>
<evidence type="ECO:0000313" key="15">
    <source>
        <dbReference type="Proteomes" id="UP000271374"/>
    </source>
</evidence>
<dbReference type="SUPFAM" id="SSF52540">
    <property type="entry name" value="P-loop containing nucleoside triphosphate hydrolases"/>
    <property type="match status" value="1"/>
</dbReference>
<dbReference type="PANTHER" id="PTHR11564:SF5">
    <property type="entry name" value="SIGNAL RECOGNITION PARTICLE SUBUNIT SRP54"/>
    <property type="match status" value="1"/>
</dbReference>
<dbReference type="Gene3D" id="1.10.260.30">
    <property type="entry name" value="Signal recognition particle, SRP54 subunit, M-domain"/>
    <property type="match status" value="1"/>
</dbReference>